<sequence length="84" mass="9515">MEQILALVVLAFIIYLVVRLSSVIWRVLGVLLIIFLIYAYKDQAFAQMESFVANPDFGGLLGTISQFFTSLWGMISNLFHTIIN</sequence>
<gene>
    <name evidence="2" type="ORF">KUA55_09310</name>
</gene>
<proteinExistence type="predicted"/>
<keyword evidence="1" id="KW-1133">Transmembrane helix</keyword>
<dbReference type="EMBL" id="JAHUZB010000003">
    <property type="protein sequence ID" value="MBV7390878.1"/>
    <property type="molecule type" value="Genomic_DNA"/>
</dbReference>
<accession>A0ABS6TD90</accession>
<keyword evidence="1" id="KW-0472">Membrane</keyword>
<evidence type="ECO:0000256" key="1">
    <source>
        <dbReference type="SAM" id="Phobius"/>
    </source>
</evidence>
<protein>
    <recommendedName>
        <fullName evidence="4">CvpA family protein</fullName>
    </recommendedName>
</protein>
<keyword evidence="1" id="KW-0812">Transmembrane</keyword>
<organism evidence="2 3">
    <name type="scientific">Enterococcus alishanensis</name>
    <dbReference type="NCBI Taxonomy" id="1303817"/>
    <lineage>
        <taxon>Bacteria</taxon>
        <taxon>Bacillati</taxon>
        <taxon>Bacillota</taxon>
        <taxon>Bacilli</taxon>
        <taxon>Lactobacillales</taxon>
        <taxon>Enterococcaceae</taxon>
        <taxon>Enterococcus</taxon>
    </lineage>
</organism>
<dbReference type="RefSeq" id="WP_218325923.1">
    <property type="nucleotide sequence ID" value="NZ_JAHUZB010000003.1"/>
</dbReference>
<dbReference type="Proteomes" id="UP000774130">
    <property type="component" value="Unassembled WGS sequence"/>
</dbReference>
<evidence type="ECO:0000313" key="3">
    <source>
        <dbReference type="Proteomes" id="UP000774130"/>
    </source>
</evidence>
<name>A0ABS6TD90_9ENTE</name>
<comment type="caution">
    <text evidence="2">The sequence shown here is derived from an EMBL/GenBank/DDBJ whole genome shotgun (WGS) entry which is preliminary data.</text>
</comment>
<reference evidence="2 3" key="1">
    <citation type="submission" date="2021-06" db="EMBL/GenBank/DDBJ databases">
        <title>Enterococcus alishanensis sp. nov., a novel lactic acid bacterium isolated from fresh coffee beans.</title>
        <authorList>
            <person name="Chen Y.-S."/>
        </authorList>
    </citation>
    <scope>NUCLEOTIDE SEQUENCE [LARGE SCALE GENOMIC DNA]</scope>
    <source>
        <strain evidence="2 3">ALS3</strain>
    </source>
</reference>
<feature type="transmembrane region" description="Helical" evidence="1">
    <location>
        <begin position="60"/>
        <end position="79"/>
    </location>
</feature>
<evidence type="ECO:0008006" key="4">
    <source>
        <dbReference type="Google" id="ProtNLM"/>
    </source>
</evidence>
<feature type="transmembrane region" description="Helical" evidence="1">
    <location>
        <begin position="7"/>
        <end position="40"/>
    </location>
</feature>
<keyword evidence="3" id="KW-1185">Reference proteome</keyword>
<evidence type="ECO:0000313" key="2">
    <source>
        <dbReference type="EMBL" id="MBV7390878.1"/>
    </source>
</evidence>